<evidence type="ECO:0000256" key="5">
    <source>
        <dbReference type="RuleBase" id="RU363114"/>
    </source>
</evidence>
<comment type="similarity">
    <text evidence="3 5">Belongs to the pectinacetylesterase family.</text>
</comment>
<name>A0AAP0DV42_9MAGN</name>
<protein>
    <recommendedName>
        <fullName evidence="5">Pectin acetylesterase</fullName>
        <ecNumber evidence="5">3.1.1.-</ecNumber>
    </recommendedName>
</protein>
<dbReference type="PANTHER" id="PTHR21562">
    <property type="entry name" value="NOTUM-RELATED"/>
    <property type="match status" value="1"/>
</dbReference>
<dbReference type="GO" id="GO:0071555">
    <property type="term" value="P:cell wall organization"/>
    <property type="evidence" value="ECO:0007669"/>
    <property type="project" value="UniProtKB-KW"/>
</dbReference>
<keyword evidence="7" id="KW-1185">Reference proteome</keyword>
<dbReference type="SUPFAM" id="SSF52374">
    <property type="entry name" value="Nucleotidylyl transferase"/>
    <property type="match status" value="1"/>
</dbReference>
<keyword evidence="5" id="KW-0964">Secreted</keyword>
<evidence type="ECO:0000256" key="3">
    <source>
        <dbReference type="ARBA" id="ARBA00005784"/>
    </source>
</evidence>
<dbReference type="AlphaFoldDB" id="A0AAP0DV42"/>
<accession>A0AAP0DV42</accession>
<evidence type="ECO:0000256" key="2">
    <source>
        <dbReference type="ARBA" id="ARBA00004191"/>
    </source>
</evidence>
<keyword evidence="5" id="KW-0961">Cell wall biogenesis/degradation</keyword>
<dbReference type="Proteomes" id="UP001420932">
    <property type="component" value="Unassembled WGS sequence"/>
</dbReference>
<dbReference type="EC" id="3.1.1.-" evidence="5"/>
<evidence type="ECO:0000256" key="4">
    <source>
        <dbReference type="ARBA" id="ARBA00022512"/>
    </source>
</evidence>
<comment type="subcellular location">
    <subcellularLocation>
        <location evidence="2 5">Secreted</location>
        <location evidence="2 5">Cell wall</location>
    </subcellularLocation>
</comment>
<evidence type="ECO:0000256" key="1">
    <source>
        <dbReference type="ARBA" id="ARBA00003534"/>
    </source>
</evidence>
<proteinExistence type="inferred from homology"/>
<gene>
    <name evidence="6" type="ORF">Syun_031669</name>
</gene>
<organism evidence="6 7">
    <name type="scientific">Stephania yunnanensis</name>
    <dbReference type="NCBI Taxonomy" id="152371"/>
    <lineage>
        <taxon>Eukaryota</taxon>
        <taxon>Viridiplantae</taxon>
        <taxon>Streptophyta</taxon>
        <taxon>Embryophyta</taxon>
        <taxon>Tracheophyta</taxon>
        <taxon>Spermatophyta</taxon>
        <taxon>Magnoliopsida</taxon>
        <taxon>Ranunculales</taxon>
        <taxon>Menispermaceae</taxon>
        <taxon>Menispermoideae</taxon>
        <taxon>Cissampelideae</taxon>
        <taxon>Stephania</taxon>
    </lineage>
</organism>
<dbReference type="GO" id="GO:0009505">
    <property type="term" value="C:plant-type cell wall"/>
    <property type="evidence" value="ECO:0007669"/>
    <property type="project" value="TreeGrafter"/>
</dbReference>
<keyword evidence="5" id="KW-0378">Hydrolase</keyword>
<dbReference type="EMBL" id="JBBNAF010000050">
    <property type="protein sequence ID" value="KAK9081655.1"/>
    <property type="molecule type" value="Genomic_DNA"/>
</dbReference>
<comment type="caution">
    <text evidence="6">The sequence shown here is derived from an EMBL/GenBank/DDBJ whole genome shotgun (WGS) entry which is preliminary data.</text>
</comment>
<sequence length="307" mass="33990">MYMASPSPSVLARGCIYICIGVLWLLAFAAVAAERARLGSGESSGPSQFLELARAAHMGGDREDVYGFAVAERARQGVHIHLHWGCQGCLLCRAAQPLERARLGSGGSSGPSQFLGRDSFLERDFNVSAWAYGIAEQETYACIADRDRWCVLCLEVAEEPNSSRRSPAYRGGAQPYRVRWGYGLGRGRKISKTLGNGIDPIDTMKEYGMRCLCGFHCLSGTFGQLQESLAPRAANPNNDWHDYKLNHARCKVSQIQFLQGFRDQMLDAIKGVSKSNKNGLFINSCFAHCQSERQDMWFTDDSPTIRD</sequence>
<dbReference type="GO" id="GO:0052793">
    <property type="term" value="F:pectin acetylesterase activity"/>
    <property type="evidence" value="ECO:0007669"/>
    <property type="project" value="TreeGrafter"/>
</dbReference>
<dbReference type="PANTHER" id="PTHR21562:SF5">
    <property type="entry name" value="PECTIN ACETYLESTERASE 12"/>
    <property type="match status" value="1"/>
</dbReference>
<reference evidence="6 7" key="1">
    <citation type="submission" date="2024-01" db="EMBL/GenBank/DDBJ databases">
        <title>Genome assemblies of Stephania.</title>
        <authorList>
            <person name="Yang L."/>
        </authorList>
    </citation>
    <scope>NUCLEOTIDE SEQUENCE [LARGE SCALE GENOMIC DNA]</scope>
    <source>
        <strain evidence="6">YNDBR</strain>
        <tissue evidence="6">Leaf</tissue>
    </source>
</reference>
<keyword evidence="4 5" id="KW-0134">Cell wall</keyword>
<dbReference type="InterPro" id="IPR004963">
    <property type="entry name" value="PAE/NOTUM"/>
</dbReference>
<dbReference type="Pfam" id="PF03283">
    <property type="entry name" value="PAE"/>
    <property type="match status" value="1"/>
</dbReference>
<evidence type="ECO:0000313" key="7">
    <source>
        <dbReference type="Proteomes" id="UP001420932"/>
    </source>
</evidence>
<evidence type="ECO:0000313" key="6">
    <source>
        <dbReference type="EMBL" id="KAK9081655.1"/>
    </source>
</evidence>
<comment type="function">
    <text evidence="1 5">Hydrolyzes acetyl esters in homogalacturonan regions of pectin. In type I primary cell wall, galacturonic acid residues of pectin can be acetylated at the O-2 and O-3 positions. Decreasing the degree of acetylation of pectin gels in vitro alters their physical properties.</text>
</comment>